<dbReference type="STRING" id="294747.C5MH43"/>
<dbReference type="Proteomes" id="UP000002037">
    <property type="component" value="Unassembled WGS sequence"/>
</dbReference>
<feature type="region of interest" description="Disordered" evidence="1">
    <location>
        <begin position="232"/>
        <end position="267"/>
    </location>
</feature>
<dbReference type="SMART" id="SM01017">
    <property type="entry name" value="Arrestin_C"/>
    <property type="match status" value="1"/>
</dbReference>
<dbReference type="Pfam" id="PF00339">
    <property type="entry name" value="Arrestin_N"/>
    <property type="match status" value="1"/>
</dbReference>
<dbReference type="GO" id="GO:0070086">
    <property type="term" value="P:ubiquitin-dependent endocytosis"/>
    <property type="evidence" value="ECO:0007669"/>
    <property type="project" value="TreeGrafter"/>
</dbReference>
<feature type="compositionally biased region" description="Low complexity" evidence="1">
    <location>
        <begin position="749"/>
        <end position="765"/>
    </location>
</feature>
<feature type="region of interest" description="Disordered" evidence="1">
    <location>
        <begin position="822"/>
        <end position="905"/>
    </location>
</feature>
<sequence length="1009" mass="110959">MNIPNSPLFAPSQLSNPLGPDSPNGANNTDSSNQSPTQILLPNLPDKPTVSTSSFAAYIIPSERNLFVQGFEPHEYMARPPTLLRGSLVIKVFKPTKIKSINLTFKGVQRTDWPEGIPPKKNQYNEINEIVTHTWPFFQGNLNEKVKNHGADWFIEKNGTHHHQNTNEEDTVTSRSGTPPPPSHSHPQPHHQSSNSSIPSLTLSPTRKSHREETTATSNFFSRTLSPSFMRRAKSPSIASVTDSTRNGSSSDLPSTSSNGSTDSHAHMQFAPGDYIYNFEHPLPASIPESCDVTFGTTAYFLEVNITRPGTFKSNISGKLNLNIVRTLSEASLEENESIVISRDWEDQLHYDIVIGAKSVVLDSYLPLAFRFVPLFGKVALHRIRIYLTENLEYYCSNKKVHRMEPSKKYLLLEHKAEKGRSLLSSTNGDQTADLNNFDEDILPKELEFQLFVPTELNVRTNSKLHPDTSYDNIQAHHWIKICLRISRIDPNNPEKRKHYEISIDSPLHVLNNLCSHGNTLLPAYDDLIPQSGSSRSLLANHSHEAAPLSPGVIPVEHSARSRSGSGAANGIFGRFNNNTNGGSNGLNTSISNSSSGRSRRGSSTPGDNGIDRPVTPIDFHHITSGLENAGVVEREADMHLEANLYQPKDEANISAINSPQAVPHPGTFTSPLMSPVQRPIHLLRKPSTNPPPFEADSAPPPALPPSYEEAESEFAENSTIRHHLNTDNSRSLSLSPLRIDEPAQAPLTTNTNETSESEGVGSTTSVRDLLVLQLGGRRSSMESAFRGLIPTNTIDENIPENEPQPSQQQQQEIPIPHIEISNPVGESTTETSSSDNITTSDSSSHNQSISTGPSEHEVQQQPPPPPPPQLPRSAVEDEDEEDIVDYPSSPILPPSPIVPPSGIAKVSRSSSITSTGSIDFPVEQTLPLLGSVASQNSLLLNTANTTTTTNYKGRNESVGSLLYEFAKPTEFVDELDPSPEFYKMMSSSLSKLRNPRLHKHYQDQELNK</sequence>
<feature type="compositionally biased region" description="Low complexity" evidence="1">
    <location>
        <begin position="562"/>
        <end position="597"/>
    </location>
</feature>
<dbReference type="AlphaFoldDB" id="C5MH43"/>
<dbReference type="GO" id="GO:0031625">
    <property type="term" value="F:ubiquitin protein ligase binding"/>
    <property type="evidence" value="ECO:0007669"/>
    <property type="project" value="TreeGrafter"/>
</dbReference>
<dbReference type="Pfam" id="PF02752">
    <property type="entry name" value="Arrestin_C"/>
    <property type="match status" value="1"/>
</dbReference>
<gene>
    <name evidence="3" type="ORF">CTRG_05397</name>
</gene>
<dbReference type="InterPro" id="IPR014756">
    <property type="entry name" value="Ig_E-set"/>
</dbReference>
<evidence type="ECO:0000313" key="3">
    <source>
        <dbReference type="EMBL" id="EER30945.1"/>
    </source>
</evidence>
<dbReference type="OrthoDB" id="2238745at2759"/>
<name>C5MH43_CANTT</name>
<dbReference type="InterPro" id="IPR014752">
    <property type="entry name" value="Arrestin-like_C"/>
</dbReference>
<feature type="region of interest" description="Disordered" evidence="1">
    <location>
        <begin position="1"/>
        <end position="48"/>
    </location>
</feature>
<dbReference type="SUPFAM" id="SSF81296">
    <property type="entry name" value="E set domains"/>
    <property type="match status" value="1"/>
</dbReference>
<dbReference type="Gene3D" id="2.60.40.640">
    <property type="match status" value="1"/>
</dbReference>
<reference evidence="3 4" key="1">
    <citation type="journal article" date="2009" name="Nature">
        <title>Evolution of pathogenicity and sexual reproduction in eight Candida genomes.</title>
        <authorList>
            <person name="Butler G."/>
            <person name="Rasmussen M.D."/>
            <person name="Lin M.F."/>
            <person name="Santos M.A."/>
            <person name="Sakthikumar S."/>
            <person name="Munro C.A."/>
            <person name="Rheinbay E."/>
            <person name="Grabherr M."/>
            <person name="Forche A."/>
            <person name="Reedy J.L."/>
            <person name="Agrafioti I."/>
            <person name="Arnaud M.B."/>
            <person name="Bates S."/>
            <person name="Brown A.J."/>
            <person name="Brunke S."/>
            <person name="Costanzo M.C."/>
            <person name="Fitzpatrick D.A."/>
            <person name="de Groot P.W."/>
            <person name="Harris D."/>
            <person name="Hoyer L.L."/>
            <person name="Hube B."/>
            <person name="Klis F.M."/>
            <person name="Kodira C."/>
            <person name="Lennard N."/>
            <person name="Logue M.E."/>
            <person name="Martin R."/>
            <person name="Neiman A.M."/>
            <person name="Nikolaou E."/>
            <person name="Quail M.A."/>
            <person name="Quinn J."/>
            <person name="Santos M.C."/>
            <person name="Schmitzberger F.F."/>
            <person name="Sherlock G."/>
            <person name="Shah P."/>
            <person name="Silverstein K.A."/>
            <person name="Skrzypek M.S."/>
            <person name="Soll D."/>
            <person name="Staggs R."/>
            <person name="Stansfield I."/>
            <person name="Stumpf M.P."/>
            <person name="Sudbery P.E."/>
            <person name="Srikantha T."/>
            <person name="Zeng Q."/>
            <person name="Berman J."/>
            <person name="Berriman M."/>
            <person name="Heitman J."/>
            <person name="Gow N.A."/>
            <person name="Lorenz M.C."/>
            <person name="Birren B.W."/>
            <person name="Kellis M."/>
            <person name="Cuomo C.A."/>
        </authorList>
    </citation>
    <scope>NUCLEOTIDE SEQUENCE [LARGE SCALE GENOMIC DNA]</scope>
    <source>
        <strain evidence="4">ATCC MYA-3404 / T1</strain>
    </source>
</reference>
<organism evidence="3 4">
    <name type="scientific">Candida tropicalis (strain ATCC MYA-3404 / T1)</name>
    <name type="common">Yeast</name>
    <dbReference type="NCBI Taxonomy" id="294747"/>
    <lineage>
        <taxon>Eukaryota</taxon>
        <taxon>Fungi</taxon>
        <taxon>Dikarya</taxon>
        <taxon>Ascomycota</taxon>
        <taxon>Saccharomycotina</taxon>
        <taxon>Pichiomycetes</taxon>
        <taxon>Debaryomycetaceae</taxon>
        <taxon>Candida/Lodderomyces clade</taxon>
        <taxon>Candida</taxon>
    </lineage>
</organism>
<dbReference type="GO" id="GO:0005829">
    <property type="term" value="C:cytosol"/>
    <property type="evidence" value="ECO:0007669"/>
    <property type="project" value="TreeGrafter"/>
</dbReference>
<accession>C5MH43</accession>
<dbReference type="KEGG" id="ctp:CTRG_05397"/>
<feature type="compositionally biased region" description="Pro residues" evidence="1">
    <location>
        <begin position="689"/>
        <end position="705"/>
    </location>
</feature>
<dbReference type="EMBL" id="GG692402">
    <property type="protein sequence ID" value="EER30945.1"/>
    <property type="molecule type" value="Genomic_DNA"/>
</dbReference>
<dbReference type="GO" id="GO:0030674">
    <property type="term" value="F:protein-macromolecule adaptor activity"/>
    <property type="evidence" value="ECO:0007669"/>
    <property type="project" value="TreeGrafter"/>
</dbReference>
<protein>
    <recommendedName>
        <fullName evidence="2">Arrestin C-terminal-like domain-containing protein</fullName>
    </recommendedName>
</protein>
<evidence type="ECO:0000259" key="2">
    <source>
        <dbReference type="SMART" id="SM01017"/>
    </source>
</evidence>
<keyword evidence="4" id="KW-1185">Reference proteome</keyword>
<evidence type="ECO:0000313" key="4">
    <source>
        <dbReference type="Proteomes" id="UP000002037"/>
    </source>
</evidence>
<feature type="compositionally biased region" description="Polar residues" evidence="1">
    <location>
        <begin position="24"/>
        <end position="40"/>
    </location>
</feature>
<dbReference type="InterPro" id="IPR011021">
    <property type="entry name" value="Arrestin-like_N"/>
</dbReference>
<dbReference type="VEuPathDB" id="FungiDB:CTRG_05397"/>
<feature type="compositionally biased region" description="Low complexity" evidence="1">
    <location>
        <begin position="190"/>
        <end position="206"/>
    </location>
</feature>
<feature type="region of interest" description="Disordered" evidence="1">
    <location>
        <begin position="683"/>
        <end position="765"/>
    </location>
</feature>
<dbReference type="InterPro" id="IPR050357">
    <property type="entry name" value="Arrestin_domain-protein"/>
</dbReference>
<feature type="region of interest" description="Disordered" evidence="1">
    <location>
        <begin position="988"/>
        <end position="1009"/>
    </location>
</feature>
<feature type="region of interest" description="Disordered" evidence="1">
    <location>
        <begin position="157"/>
        <end position="220"/>
    </location>
</feature>
<feature type="domain" description="Arrestin C-terminal-like" evidence="2">
    <location>
        <begin position="345"/>
        <end position="515"/>
    </location>
</feature>
<dbReference type="PANTHER" id="PTHR11188">
    <property type="entry name" value="ARRESTIN DOMAIN CONTAINING PROTEIN"/>
    <property type="match status" value="1"/>
</dbReference>
<dbReference type="eggNOG" id="KOG3780">
    <property type="taxonomic scope" value="Eukaryota"/>
</dbReference>
<dbReference type="GeneID" id="8299721"/>
<feature type="compositionally biased region" description="Pro residues" evidence="1">
    <location>
        <begin position="891"/>
        <end position="900"/>
    </location>
</feature>
<dbReference type="InterPro" id="IPR011022">
    <property type="entry name" value="Arrestin_C-like"/>
</dbReference>
<feature type="region of interest" description="Disordered" evidence="1">
    <location>
        <begin position="548"/>
        <end position="618"/>
    </location>
</feature>
<proteinExistence type="predicted"/>
<feature type="compositionally biased region" description="Pro residues" evidence="1">
    <location>
        <begin position="862"/>
        <end position="871"/>
    </location>
</feature>
<feature type="compositionally biased region" description="Low complexity" evidence="1">
    <location>
        <begin position="822"/>
        <end position="845"/>
    </location>
</feature>
<feature type="compositionally biased region" description="Polar residues" evidence="1">
    <location>
        <begin position="237"/>
        <end position="263"/>
    </location>
</feature>
<dbReference type="RefSeq" id="XP_002551099.1">
    <property type="nucleotide sequence ID" value="XM_002551053.1"/>
</dbReference>
<dbReference type="PANTHER" id="PTHR11188:SF174">
    <property type="entry name" value="ARRESTIN-RELATED TRAFFICKING ADAPTER 10-RELATED"/>
    <property type="match status" value="1"/>
</dbReference>
<dbReference type="HOGENOM" id="CLU_008578_0_0_1"/>
<evidence type="ECO:0000256" key="1">
    <source>
        <dbReference type="SAM" id="MobiDB-lite"/>
    </source>
</evidence>